<keyword evidence="4" id="KW-1185">Reference proteome</keyword>
<feature type="transmembrane region" description="Helical" evidence="2">
    <location>
        <begin position="6"/>
        <end position="26"/>
    </location>
</feature>
<dbReference type="AlphaFoldDB" id="A0A5B7JW02"/>
<evidence type="ECO:0000313" key="4">
    <source>
        <dbReference type="Proteomes" id="UP000324222"/>
    </source>
</evidence>
<feature type="compositionally biased region" description="Acidic residues" evidence="1">
    <location>
        <begin position="58"/>
        <end position="69"/>
    </location>
</feature>
<comment type="caution">
    <text evidence="3">The sequence shown here is derived from an EMBL/GenBank/DDBJ whole genome shotgun (WGS) entry which is preliminary data.</text>
</comment>
<reference evidence="3 4" key="1">
    <citation type="submission" date="2019-05" db="EMBL/GenBank/DDBJ databases">
        <title>Another draft genome of Portunus trituberculatus and its Hox gene families provides insights of decapod evolution.</title>
        <authorList>
            <person name="Jeong J.-H."/>
            <person name="Song I."/>
            <person name="Kim S."/>
            <person name="Choi T."/>
            <person name="Kim D."/>
            <person name="Ryu S."/>
            <person name="Kim W."/>
        </authorList>
    </citation>
    <scope>NUCLEOTIDE SEQUENCE [LARGE SCALE GENOMIC DNA]</scope>
    <source>
        <tissue evidence="3">Muscle</tissue>
    </source>
</reference>
<feature type="region of interest" description="Disordered" evidence="1">
    <location>
        <begin position="53"/>
        <end position="76"/>
    </location>
</feature>
<proteinExistence type="predicted"/>
<accession>A0A5B7JW02</accession>
<keyword evidence="2" id="KW-0472">Membrane</keyword>
<keyword evidence="2" id="KW-1133">Transmembrane helix</keyword>
<evidence type="ECO:0000256" key="1">
    <source>
        <dbReference type="SAM" id="MobiDB-lite"/>
    </source>
</evidence>
<keyword evidence="2" id="KW-0812">Transmembrane</keyword>
<protein>
    <submittedName>
        <fullName evidence="3">Uncharacterized protein</fullName>
    </submittedName>
</protein>
<dbReference type="Proteomes" id="UP000324222">
    <property type="component" value="Unassembled WGS sequence"/>
</dbReference>
<gene>
    <name evidence="3" type="ORF">E2C01_092647</name>
</gene>
<sequence>MVMMAVVIRAWVVAMMVIVVMILVMASSHTYATFPRNQLATSRITESLRRHIDWPTREEEDEEEEEEEEQVRGRCK</sequence>
<evidence type="ECO:0000313" key="3">
    <source>
        <dbReference type="EMBL" id="MPC97337.1"/>
    </source>
</evidence>
<dbReference type="EMBL" id="VSRR010109490">
    <property type="protein sequence ID" value="MPC97337.1"/>
    <property type="molecule type" value="Genomic_DNA"/>
</dbReference>
<evidence type="ECO:0000256" key="2">
    <source>
        <dbReference type="SAM" id="Phobius"/>
    </source>
</evidence>
<name>A0A5B7JW02_PORTR</name>
<organism evidence="3 4">
    <name type="scientific">Portunus trituberculatus</name>
    <name type="common">Swimming crab</name>
    <name type="synonym">Neptunus trituberculatus</name>
    <dbReference type="NCBI Taxonomy" id="210409"/>
    <lineage>
        <taxon>Eukaryota</taxon>
        <taxon>Metazoa</taxon>
        <taxon>Ecdysozoa</taxon>
        <taxon>Arthropoda</taxon>
        <taxon>Crustacea</taxon>
        <taxon>Multicrustacea</taxon>
        <taxon>Malacostraca</taxon>
        <taxon>Eumalacostraca</taxon>
        <taxon>Eucarida</taxon>
        <taxon>Decapoda</taxon>
        <taxon>Pleocyemata</taxon>
        <taxon>Brachyura</taxon>
        <taxon>Eubrachyura</taxon>
        <taxon>Portunoidea</taxon>
        <taxon>Portunidae</taxon>
        <taxon>Portuninae</taxon>
        <taxon>Portunus</taxon>
    </lineage>
</organism>